<feature type="transmembrane region" description="Helical" evidence="1">
    <location>
        <begin position="241"/>
        <end position="265"/>
    </location>
</feature>
<reference evidence="3" key="1">
    <citation type="submission" date="2020-10" db="EMBL/GenBank/DDBJ databases">
        <authorList>
            <person name="Gilroy R."/>
        </authorList>
    </citation>
    <scope>NUCLEOTIDE SEQUENCE</scope>
    <source>
        <strain evidence="3">CHK158-818</strain>
    </source>
</reference>
<reference evidence="3" key="2">
    <citation type="journal article" date="2021" name="PeerJ">
        <title>Extensive microbial diversity within the chicken gut microbiome revealed by metagenomics and culture.</title>
        <authorList>
            <person name="Gilroy R."/>
            <person name="Ravi A."/>
            <person name="Getino M."/>
            <person name="Pursley I."/>
            <person name="Horton D.L."/>
            <person name="Alikhan N.F."/>
            <person name="Baker D."/>
            <person name="Gharbi K."/>
            <person name="Hall N."/>
            <person name="Watson M."/>
            <person name="Adriaenssens E.M."/>
            <person name="Foster-Nyarko E."/>
            <person name="Jarju S."/>
            <person name="Secka A."/>
            <person name="Antonio M."/>
            <person name="Oren A."/>
            <person name="Chaudhuri R.R."/>
            <person name="La Ragione R."/>
            <person name="Hildebrand F."/>
            <person name="Pallen M.J."/>
        </authorList>
    </citation>
    <scope>NUCLEOTIDE SEQUENCE</scope>
    <source>
        <strain evidence="3">CHK158-818</strain>
    </source>
</reference>
<dbReference type="PANTHER" id="PTHR43685">
    <property type="entry name" value="GLYCOSYLTRANSFERASE"/>
    <property type="match status" value="1"/>
</dbReference>
<dbReference type="Pfam" id="PF00535">
    <property type="entry name" value="Glycos_transf_2"/>
    <property type="match status" value="1"/>
</dbReference>
<organism evidence="3 4">
    <name type="scientific">Candidatus Gallibacteroides avistercoris</name>
    <dbReference type="NCBI Taxonomy" id="2840833"/>
    <lineage>
        <taxon>Bacteria</taxon>
        <taxon>Pseudomonadati</taxon>
        <taxon>Bacteroidota</taxon>
        <taxon>Bacteroidia</taxon>
        <taxon>Bacteroidales</taxon>
        <taxon>Bacteroidaceae</taxon>
        <taxon>Bacteroidaceae incertae sedis</taxon>
        <taxon>Candidatus Gallibacteroides</taxon>
    </lineage>
</organism>
<dbReference type="SUPFAM" id="SSF53448">
    <property type="entry name" value="Nucleotide-diphospho-sugar transferases"/>
    <property type="match status" value="1"/>
</dbReference>
<dbReference type="PANTHER" id="PTHR43685:SF2">
    <property type="entry name" value="GLYCOSYLTRANSFERASE 2-LIKE DOMAIN-CONTAINING PROTEIN"/>
    <property type="match status" value="1"/>
</dbReference>
<feature type="transmembrane region" description="Helical" evidence="1">
    <location>
        <begin position="285"/>
        <end position="307"/>
    </location>
</feature>
<dbReference type="InterPro" id="IPR001173">
    <property type="entry name" value="Glyco_trans_2-like"/>
</dbReference>
<feature type="domain" description="Glycosyltransferase 2-like" evidence="2">
    <location>
        <begin position="6"/>
        <end position="170"/>
    </location>
</feature>
<keyword evidence="1" id="KW-0472">Membrane</keyword>
<name>A0A9D1SCF5_9BACT</name>
<dbReference type="Proteomes" id="UP000824112">
    <property type="component" value="Unassembled WGS sequence"/>
</dbReference>
<evidence type="ECO:0000313" key="4">
    <source>
        <dbReference type="Proteomes" id="UP000824112"/>
    </source>
</evidence>
<evidence type="ECO:0000256" key="1">
    <source>
        <dbReference type="SAM" id="Phobius"/>
    </source>
</evidence>
<sequence length="334" mass="38114">MELYFSIIIPVYNRPDEVGELLESLASQTDKNFEVILVEDGSTQRCDTVAHQYADRVNIRYYFKENSGRSQTRNYGMERASGNYLLFFDSDCILPPFYFERLNSALTQHYVDCFGGPDKAHESFTDLQKAISYSMTSFFTTGGIRGGKRGLEKFSPRTFNMGFSRQVYEQVGGFKDMFGEDIDLSTRIRRAGFSISLIREVFVYHKRRVSFRSFFKQVKVFGMARVALYQLHPGSLKIVHLLPAAFVIGCALLLVASLFCPYAGLPILLWAGLLFSESLVKNKSIHIAFLSVIAGFIQLFGYGIGFIKAFTEKIILHKQIDTEQELNKHYKKTK</sequence>
<evidence type="ECO:0000259" key="2">
    <source>
        <dbReference type="Pfam" id="PF00535"/>
    </source>
</evidence>
<evidence type="ECO:0000313" key="3">
    <source>
        <dbReference type="EMBL" id="HIU54472.1"/>
    </source>
</evidence>
<comment type="caution">
    <text evidence="3">The sequence shown here is derived from an EMBL/GenBank/DDBJ whole genome shotgun (WGS) entry which is preliminary data.</text>
</comment>
<proteinExistence type="predicted"/>
<accession>A0A9D1SCF5</accession>
<keyword evidence="1" id="KW-0812">Transmembrane</keyword>
<gene>
    <name evidence="3" type="ORF">IAB03_01540</name>
</gene>
<dbReference type="AlphaFoldDB" id="A0A9D1SCF5"/>
<dbReference type="InterPro" id="IPR029044">
    <property type="entry name" value="Nucleotide-diphossugar_trans"/>
</dbReference>
<keyword evidence="1" id="KW-1133">Transmembrane helix</keyword>
<dbReference type="Gene3D" id="3.90.550.10">
    <property type="entry name" value="Spore Coat Polysaccharide Biosynthesis Protein SpsA, Chain A"/>
    <property type="match status" value="1"/>
</dbReference>
<dbReference type="InterPro" id="IPR050834">
    <property type="entry name" value="Glycosyltransf_2"/>
</dbReference>
<dbReference type="EMBL" id="DVNA01000036">
    <property type="protein sequence ID" value="HIU54472.1"/>
    <property type="molecule type" value="Genomic_DNA"/>
</dbReference>
<protein>
    <submittedName>
        <fullName evidence="3">Glycosyltransferase</fullName>
    </submittedName>
</protein>